<proteinExistence type="predicted"/>
<sequence length="128" mass="13509">MAVEIRKVSGSVLHRSGGSCSSRRCPDLQKDRPLSAISTSFSSTSSCRSNRGLSGGGSAEGLRIGAPSLRILLQVLMAVVLRKVFGSMLHLSGSNSGGRCLDHMNDHPPLGDLNLIPTDAFVQIHSQP</sequence>
<evidence type="ECO:0000256" key="1">
    <source>
        <dbReference type="SAM" id="MobiDB-lite"/>
    </source>
</evidence>
<protein>
    <submittedName>
        <fullName evidence="2">Uncharacterized protein</fullName>
    </submittedName>
</protein>
<feature type="compositionally biased region" description="Low complexity" evidence="1">
    <location>
        <begin position="39"/>
        <end position="52"/>
    </location>
</feature>
<dbReference type="EMBL" id="JACMSC010000020">
    <property type="protein sequence ID" value="KAG6472948.1"/>
    <property type="molecule type" value="Genomic_DNA"/>
</dbReference>
<gene>
    <name evidence="2" type="ORF">ZIOFF_070428</name>
</gene>
<name>A0A8J5C535_ZINOF</name>
<comment type="caution">
    <text evidence="2">The sequence shown here is derived from an EMBL/GenBank/DDBJ whole genome shotgun (WGS) entry which is preliminary data.</text>
</comment>
<evidence type="ECO:0000313" key="2">
    <source>
        <dbReference type="EMBL" id="KAG6472948.1"/>
    </source>
</evidence>
<feature type="region of interest" description="Disordered" evidence="1">
    <location>
        <begin position="39"/>
        <end position="59"/>
    </location>
</feature>
<keyword evidence="3" id="KW-1185">Reference proteome</keyword>
<organism evidence="2 3">
    <name type="scientific">Zingiber officinale</name>
    <name type="common">Ginger</name>
    <name type="synonym">Amomum zingiber</name>
    <dbReference type="NCBI Taxonomy" id="94328"/>
    <lineage>
        <taxon>Eukaryota</taxon>
        <taxon>Viridiplantae</taxon>
        <taxon>Streptophyta</taxon>
        <taxon>Embryophyta</taxon>
        <taxon>Tracheophyta</taxon>
        <taxon>Spermatophyta</taxon>
        <taxon>Magnoliopsida</taxon>
        <taxon>Liliopsida</taxon>
        <taxon>Zingiberales</taxon>
        <taxon>Zingiberaceae</taxon>
        <taxon>Zingiber</taxon>
    </lineage>
</organism>
<feature type="region of interest" description="Disordered" evidence="1">
    <location>
        <begin position="7"/>
        <end position="27"/>
    </location>
</feature>
<dbReference type="Proteomes" id="UP000734854">
    <property type="component" value="Unassembled WGS sequence"/>
</dbReference>
<evidence type="ECO:0000313" key="3">
    <source>
        <dbReference type="Proteomes" id="UP000734854"/>
    </source>
</evidence>
<dbReference type="AlphaFoldDB" id="A0A8J5C535"/>
<reference evidence="2 3" key="1">
    <citation type="submission" date="2020-08" db="EMBL/GenBank/DDBJ databases">
        <title>Plant Genome Project.</title>
        <authorList>
            <person name="Zhang R.-G."/>
        </authorList>
    </citation>
    <scope>NUCLEOTIDE SEQUENCE [LARGE SCALE GENOMIC DNA]</scope>
    <source>
        <tissue evidence="2">Rhizome</tissue>
    </source>
</reference>
<accession>A0A8J5C535</accession>